<feature type="domain" description="Glycosyltransferase 2-like" evidence="1">
    <location>
        <begin position="3"/>
        <end position="114"/>
    </location>
</feature>
<dbReference type="GO" id="GO:0016758">
    <property type="term" value="F:hexosyltransferase activity"/>
    <property type="evidence" value="ECO:0007669"/>
    <property type="project" value="UniProtKB-ARBA"/>
</dbReference>
<dbReference type="Pfam" id="PF00535">
    <property type="entry name" value="Glycos_transf_2"/>
    <property type="match status" value="1"/>
</dbReference>
<dbReference type="SUPFAM" id="SSF53448">
    <property type="entry name" value="Nucleotide-diphospho-sugar transferases"/>
    <property type="match status" value="1"/>
</dbReference>
<dbReference type="InterPro" id="IPR001173">
    <property type="entry name" value="Glyco_trans_2-like"/>
</dbReference>
<dbReference type="EMBL" id="PPUT01000013">
    <property type="protein sequence ID" value="RDC44673.1"/>
    <property type="molecule type" value="Genomic_DNA"/>
</dbReference>
<dbReference type="PANTHER" id="PTHR22916">
    <property type="entry name" value="GLYCOSYLTRANSFERASE"/>
    <property type="match status" value="1"/>
</dbReference>
<protein>
    <submittedName>
        <fullName evidence="2">Glycosyltransferase family 2 protein</fullName>
    </submittedName>
</protein>
<dbReference type="Proteomes" id="UP000253805">
    <property type="component" value="Unassembled WGS sequence"/>
</dbReference>
<reference evidence="2 3" key="1">
    <citation type="journal article" date="2018" name="Elife">
        <title>Discovery and characterization of a prevalent human gut bacterial enzyme sufficient for the inactivation of a family of plant toxins.</title>
        <authorList>
            <person name="Koppel N."/>
            <person name="Bisanz J.E."/>
            <person name="Pandelia M.E."/>
            <person name="Turnbaugh P.J."/>
            <person name="Balskus E.P."/>
        </authorList>
    </citation>
    <scope>NUCLEOTIDE SEQUENCE [LARGE SCALE GENOMIC DNA]</scope>
    <source>
        <strain evidence="2 3">OB21 GAM 11</strain>
    </source>
</reference>
<dbReference type="CDD" id="cd00761">
    <property type="entry name" value="Glyco_tranf_GTA_type"/>
    <property type="match status" value="1"/>
</dbReference>
<evidence type="ECO:0000313" key="3">
    <source>
        <dbReference type="Proteomes" id="UP000253805"/>
    </source>
</evidence>
<accession>A0A369P138</accession>
<dbReference type="InterPro" id="IPR029044">
    <property type="entry name" value="Nucleotide-diphossugar_trans"/>
</dbReference>
<dbReference type="PANTHER" id="PTHR22916:SF3">
    <property type="entry name" value="UDP-GLCNAC:BETAGAL BETA-1,3-N-ACETYLGLUCOSAMINYLTRANSFERASE-LIKE PROTEIN 1"/>
    <property type="match status" value="1"/>
</dbReference>
<dbReference type="Gene3D" id="3.90.550.10">
    <property type="entry name" value="Spore Coat Polysaccharide Biosynthesis Protein SpsA, Chain A"/>
    <property type="match status" value="1"/>
</dbReference>
<evidence type="ECO:0000313" key="2">
    <source>
        <dbReference type="EMBL" id="RDC44673.1"/>
    </source>
</evidence>
<organism evidence="2 3">
    <name type="scientific">Adlercreutzia equolifaciens subsp. celatus</name>
    <dbReference type="NCBI Taxonomy" id="394340"/>
    <lineage>
        <taxon>Bacteria</taxon>
        <taxon>Bacillati</taxon>
        <taxon>Actinomycetota</taxon>
        <taxon>Coriobacteriia</taxon>
        <taxon>Eggerthellales</taxon>
        <taxon>Eggerthellaceae</taxon>
        <taxon>Adlercreutzia</taxon>
    </lineage>
</organism>
<dbReference type="AlphaFoldDB" id="A0A369P138"/>
<proteinExistence type="predicted"/>
<sequence length="290" mass="33909">MAILTPTYNRSKELRRLFETLREQTCPNFEWYIVDDGSTDNTADLVADFKSVAPFRIFYLRKDNGGKHTAINLAMQYVDCELTFIVDSDDWLPPTSIQSILDAFRRIPDAKGVCGISFLKEMHNADVMCRFPANWMRGRYMDVRINRRIQGDKAEVFYTNCLREYPFPVFEGERFYHEDGVWARMSVRYEMYYVNEVVYEGEYLQGGLTSSNRTIKMSSPRGMKDRSEAFLEYPGFVNSSILLKHALLWDIYSYGNASNREGCPRPFMCRLLNPIAWVIRKKWLRESGAK</sequence>
<evidence type="ECO:0000259" key="1">
    <source>
        <dbReference type="Pfam" id="PF00535"/>
    </source>
</evidence>
<comment type="caution">
    <text evidence="2">The sequence shown here is derived from an EMBL/GenBank/DDBJ whole genome shotgun (WGS) entry which is preliminary data.</text>
</comment>
<name>A0A369P138_9ACTN</name>
<gene>
    <name evidence="2" type="ORF">C1850_06220</name>
</gene>
<keyword evidence="2" id="KW-0808">Transferase</keyword>